<dbReference type="GO" id="GO:0003677">
    <property type="term" value="F:DNA binding"/>
    <property type="evidence" value="ECO:0007669"/>
    <property type="project" value="UniProtKB-KW"/>
</dbReference>
<dbReference type="SMART" id="SM00354">
    <property type="entry name" value="HTH_LACI"/>
    <property type="match status" value="1"/>
</dbReference>
<dbReference type="InterPro" id="IPR010982">
    <property type="entry name" value="Lambda_DNA-bd_dom_sf"/>
</dbReference>
<feature type="domain" description="HTH lacI-type" evidence="4">
    <location>
        <begin position="2"/>
        <end position="52"/>
    </location>
</feature>
<dbReference type="PROSITE" id="PS00356">
    <property type="entry name" value="HTH_LACI_1"/>
    <property type="match status" value="1"/>
</dbReference>
<dbReference type="EMBL" id="JAQAGZ010000013">
    <property type="protein sequence ID" value="MCZ8514693.1"/>
    <property type="molecule type" value="Genomic_DNA"/>
</dbReference>
<organism evidence="5 6">
    <name type="scientific">Paenibacillus gyeongsangnamensis</name>
    <dbReference type="NCBI Taxonomy" id="3388067"/>
    <lineage>
        <taxon>Bacteria</taxon>
        <taxon>Bacillati</taxon>
        <taxon>Bacillota</taxon>
        <taxon>Bacilli</taxon>
        <taxon>Bacillales</taxon>
        <taxon>Paenibacillaceae</taxon>
        <taxon>Paenibacillus</taxon>
    </lineage>
</organism>
<dbReference type="Pfam" id="PF00356">
    <property type="entry name" value="LacI"/>
    <property type="match status" value="1"/>
</dbReference>
<comment type="caution">
    <text evidence="5">The sequence shown here is derived from an EMBL/GenBank/DDBJ whole genome shotgun (WGS) entry which is preliminary data.</text>
</comment>
<evidence type="ECO:0000256" key="1">
    <source>
        <dbReference type="ARBA" id="ARBA00023015"/>
    </source>
</evidence>
<dbReference type="Gene3D" id="1.10.260.40">
    <property type="entry name" value="lambda repressor-like DNA-binding domains"/>
    <property type="match status" value="1"/>
</dbReference>
<keyword evidence="6" id="KW-1185">Reference proteome</keyword>
<protein>
    <submittedName>
        <fullName evidence="5">LacI family DNA-binding transcriptional regulator</fullName>
    </submittedName>
</protein>
<dbReference type="SUPFAM" id="SSF53822">
    <property type="entry name" value="Periplasmic binding protein-like I"/>
    <property type="match status" value="1"/>
</dbReference>
<sequence length="334" mass="37343">MSKLLEVAKLAGVSKATVSRVINHSELVSPRAREKVLAAMQTLNFHSQELKRTQESSAMLGLILPFGREIRAHSFGIDILAGAEEKAYENEYMILIGNSIGGREGTLTSSMVNRGVEGLILLSGGPGETEHLQLLRRSGIPLVLVDQKLEGADAHQVRGDNFAGSLQLMKHLLDEGHTRIALLSPDKYYTHKERIKGFRFAMMERGAMPSSDLEVLLSPNDAYMDRLETLLDGEHRPTAIFVTDPGLLEGLLELLNRKRLHIPEDLSVVTFDDNYCFLPSEYRDFFTSINQPGKLIGSLAVELLFRHWRTPDMEMQEVVLPGKLNVRRSTRSLL</sequence>
<dbReference type="Pfam" id="PF13377">
    <property type="entry name" value="Peripla_BP_3"/>
    <property type="match status" value="1"/>
</dbReference>
<dbReference type="InterPro" id="IPR046335">
    <property type="entry name" value="LacI/GalR-like_sensor"/>
</dbReference>
<dbReference type="CDD" id="cd01392">
    <property type="entry name" value="HTH_LacI"/>
    <property type="match status" value="1"/>
</dbReference>
<evidence type="ECO:0000256" key="2">
    <source>
        <dbReference type="ARBA" id="ARBA00023125"/>
    </source>
</evidence>
<dbReference type="PROSITE" id="PS50932">
    <property type="entry name" value="HTH_LACI_2"/>
    <property type="match status" value="1"/>
</dbReference>
<accession>A0ABT4QD09</accession>
<keyword evidence="2 5" id="KW-0238">DNA-binding</keyword>
<evidence type="ECO:0000259" key="4">
    <source>
        <dbReference type="PROSITE" id="PS50932"/>
    </source>
</evidence>
<dbReference type="InterPro" id="IPR000843">
    <property type="entry name" value="HTH_LacI"/>
</dbReference>
<evidence type="ECO:0000313" key="5">
    <source>
        <dbReference type="EMBL" id="MCZ8514693.1"/>
    </source>
</evidence>
<proteinExistence type="predicted"/>
<evidence type="ECO:0000256" key="3">
    <source>
        <dbReference type="ARBA" id="ARBA00023163"/>
    </source>
</evidence>
<dbReference type="RefSeq" id="WP_269883216.1">
    <property type="nucleotide sequence ID" value="NZ_JAQAGZ010000013.1"/>
</dbReference>
<evidence type="ECO:0000313" key="6">
    <source>
        <dbReference type="Proteomes" id="UP001527882"/>
    </source>
</evidence>
<dbReference type="Gene3D" id="3.40.50.2300">
    <property type="match status" value="2"/>
</dbReference>
<dbReference type="InterPro" id="IPR028082">
    <property type="entry name" value="Peripla_BP_I"/>
</dbReference>
<dbReference type="SUPFAM" id="SSF47413">
    <property type="entry name" value="lambda repressor-like DNA-binding domains"/>
    <property type="match status" value="1"/>
</dbReference>
<reference evidence="5 6" key="1">
    <citation type="submission" date="2022-12" db="EMBL/GenBank/DDBJ databases">
        <title>Draft genome sequence of Paenibacillus sp. dW9.</title>
        <authorList>
            <person name="Choi E.-W."/>
            <person name="Kim D.-U."/>
        </authorList>
    </citation>
    <scope>NUCLEOTIDE SEQUENCE [LARGE SCALE GENOMIC DNA]</scope>
    <source>
        <strain evidence="6">dW9</strain>
    </source>
</reference>
<keyword evidence="3" id="KW-0804">Transcription</keyword>
<dbReference type="PANTHER" id="PTHR30146">
    <property type="entry name" value="LACI-RELATED TRANSCRIPTIONAL REPRESSOR"/>
    <property type="match status" value="1"/>
</dbReference>
<dbReference type="PANTHER" id="PTHR30146:SF109">
    <property type="entry name" value="HTH-TYPE TRANSCRIPTIONAL REGULATOR GALS"/>
    <property type="match status" value="1"/>
</dbReference>
<keyword evidence="1" id="KW-0805">Transcription regulation</keyword>
<dbReference type="CDD" id="cd06267">
    <property type="entry name" value="PBP1_LacI_sugar_binding-like"/>
    <property type="match status" value="1"/>
</dbReference>
<gene>
    <name evidence="5" type="ORF">O9H85_20140</name>
</gene>
<name>A0ABT4QD09_9BACL</name>
<dbReference type="Proteomes" id="UP001527882">
    <property type="component" value="Unassembled WGS sequence"/>
</dbReference>